<organism evidence="1 2">
    <name type="scientific">Runella aurantiaca</name>
    <dbReference type="NCBI Taxonomy" id="2282308"/>
    <lineage>
        <taxon>Bacteria</taxon>
        <taxon>Pseudomonadati</taxon>
        <taxon>Bacteroidota</taxon>
        <taxon>Cytophagia</taxon>
        <taxon>Cytophagales</taxon>
        <taxon>Spirosomataceae</taxon>
        <taxon>Runella</taxon>
    </lineage>
</organism>
<dbReference type="OrthoDB" id="981264at2"/>
<comment type="caution">
    <text evidence="1">The sequence shown here is derived from an EMBL/GenBank/DDBJ whole genome shotgun (WGS) entry which is preliminary data.</text>
</comment>
<dbReference type="EMBL" id="QPIW01000043">
    <property type="protein sequence ID" value="RDB02441.1"/>
    <property type="molecule type" value="Genomic_DNA"/>
</dbReference>
<dbReference type="RefSeq" id="WP_114464468.1">
    <property type="nucleotide sequence ID" value="NZ_QPIW01000043.1"/>
</dbReference>
<reference evidence="1 2" key="1">
    <citation type="submission" date="2018-07" db="EMBL/GenBank/DDBJ databases">
        <title>Genome analysis of Runella aurantiaca.</title>
        <authorList>
            <person name="Yang X."/>
        </authorList>
    </citation>
    <scope>NUCLEOTIDE SEQUENCE [LARGE SCALE GENOMIC DNA]</scope>
    <source>
        <strain evidence="1 2">YX9</strain>
    </source>
</reference>
<evidence type="ECO:0000313" key="1">
    <source>
        <dbReference type="EMBL" id="RDB02441.1"/>
    </source>
</evidence>
<sequence>MTSNDRNLWRERWLGCINELTSLDLQKKSWLDRTHTNPHWSFVEFMCSYFDDLAIDENYKYQLDKDWVTKKEYEIIEDWHIALDKYNSPKKDDYDNEAILNDPKWLEILQIGVATRNNLAKILNDTERQFLTEEIDYLKYI</sequence>
<protein>
    <submittedName>
        <fullName evidence="1">Uncharacterized protein</fullName>
    </submittedName>
</protein>
<dbReference type="Proteomes" id="UP000253141">
    <property type="component" value="Unassembled WGS sequence"/>
</dbReference>
<dbReference type="AlphaFoldDB" id="A0A369HY37"/>
<evidence type="ECO:0000313" key="2">
    <source>
        <dbReference type="Proteomes" id="UP000253141"/>
    </source>
</evidence>
<accession>A0A369HY37</accession>
<keyword evidence="2" id="KW-1185">Reference proteome</keyword>
<proteinExistence type="predicted"/>
<name>A0A369HY37_9BACT</name>
<gene>
    <name evidence="1" type="ORF">DVG78_28770</name>
</gene>